<comment type="subcellular location">
    <subcellularLocation>
        <location evidence="1 11">Cell outer membrane</location>
        <topology evidence="1 11">Multi-pass membrane protein</topology>
    </subcellularLocation>
</comment>
<keyword evidence="8" id="KW-0798">TonB box</keyword>
<evidence type="ECO:0000256" key="3">
    <source>
        <dbReference type="ARBA" id="ARBA00022452"/>
    </source>
</evidence>
<keyword evidence="10 11" id="KW-0998">Cell outer membrane</keyword>
<keyword evidence="2 11" id="KW-0813">Transport</keyword>
<evidence type="ECO:0000256" key="8">
    <source>
        <dbReference type="ARBA" id="ARBA00023077"/>
    </source>
</evidence>
<reference evidence="14 15" key="1">
    <citation type="submission" date="2023-07" db="EMBL/GenBank/DDBJ databases">
        <title>Sorghum-associated microbial communities from plants grown in Nebraska, USA.</title>
        <authorList>
            <person name="Schachtman D."/>
        </authorList>
    </citation>
    <scope>NUCLEOTIDE SEQUENCE [LARGE SCALE GENOMIC DNA]</scope>
    <source>
        <strain evidence="14 15">DS2154</strain>
    </source>
</reference>
<keyword evidence="5 11" id="KW-0812">Transmembrane</keyword>
<keyword evidence="4" id="KW-0410">Iron transport</keyword>
<dbReference type="InterPro" id="IPR039426">
    <property type="entry name" value="TonB-dep_rcpt-like"/>
</dbReference>
<keyword evidence="3 11" id="KW-1134">Transmembrane beta strand</keyword>
<evidence type="ECO:0000256" key="4">
    <source>
        <dbReference type="ARBA" id="ARBA00022496"/>
    </source>
</evidence>
<dbReference type="RefSeq" id="WP_310029045.1">
    <property type="nucleotide sequence ID" value="NZ_JAVDRL010000002.1"/>
</dbReference>
<keyword evidence="14" id="KW-0675">Receptor</keyword>
<comment type="similarity">
    <text evidence="11">Belongs to the TonB-dependent receptor family.</text>
</comment>
<accession>A0ABU1MUF8</accession>
<feature type="domain" description="TonB-dependent receptor plug" evidence="13">
    <location>
        <begin position="62"/>
        <end position="169"/>
    </location>
</feature>
<evidence type="ECO:0000256" key="9">
    <source>
        <dbReference type="ARBA" id="ARBA00023136"/>
    </source>
</evidence>
<dbReference type="Pfam" id="PF07715">
    <property type="entry name" value="Plug"/>
    <property type="match status" value="1"/>
</dbReference>
<keyword evidence="9 11" id="KW-0472">Membrane</keyword>
<evidence type="ECO:0000256" key="11">
    <source>
        <dbReference type="PROSITE-ProRule" id="PRU01360"/>
    </source>
</evidence>
<keyword evidence="6" id="KW-0408">Iron</keyword>
<feature type="chain" id="PRO_5046274103" evidence="12">
    <location>
        <begin position="27"/>
        <end position="785"/>
    </location>
</feature>
<keyword evidence="15" id="KW-1185">Reference proteome</keyword>
<sequence length="785" mass="84015">MTSFRRRLLLVTTAATALLTTAAAQAQPPSAAPAASPDTAAKPVTALEEVVVVARRREENIQAVPVAVTAVSGKTIEKAGVTSVALLGQQTPALVIAPTTSRATPAFAIRGQRQQDYLPTVDQSVAVYVGDLYLSRQFGIDQALFDIASVDVLRGPQGTLFGRNSTGGAIIIRPAAPTHQFEGYAAATIGDYDRRQFEAVINIPIADDLALRLGGMTFKRDGYVTNVATGTDIDNEDYSALRGTLKFDPAGGFDSTTIANYFKSDGGGTPFVLSDVSPSNSAPVRLLGLEAPLRGLLAQQQQRGFYQTAQDIDPRTRVKTFDVQNSTAYEFDGGPTLRNIVGYRDTSFSDLNDIDGSVARILEIQNNYEGDQVSDELQLSDHTGILNWITGLYYFRETGSNDTTSYTGSPVLDNFINPRLQQFSVKNVSKSVYGQGTFDLAALKPGLTFTVGARYTWDERKADLRSLQAVGVAPGTPTLLGFPSPGERCLSSTADGFGAYPDCSIALSTSFSKLSYNISLEYKPADGVLLYLATRQGYRSGGFNARAQLAYQLTPFRPEVVRDVEAGIKADWTVAGAPVRTNLSVYYSDFKDAQRLAPNLIGGVVTTDVVNAAAAHVQGAELEFSVIPVSPLTIGGFVSYADAAYDEYVVPGPGGVGVRDLSDTARFAQTPKWTYSLNARLAVPTPSEFGDLSLSATYYHQGSVYVTDNTEPAGHLAGWGTLGLRADLEHVAGKSVDLGVFVRNVTGEKYYVAGQTLNNDIGFASRIPGSPRTFGVSLRYSFGGR</sequence>
<evidence type="ECO:0000256" key="10">
    <source>
        <dbReference type="ARBA" id="ARBA00023237"/>
    </source>
</evidence>
<keyword evidence="7" id="KW-0406">Ion transport</keyword>
<protein>
    <submittedName>
        <fullName evidence="14">Iron complex outermembrane receptor protein</fullName>
    </submittedName>
</protein>
<dbReference type="Proteomes" id="UP001262754">
    <property type="component" value="Unassembled WGS sequence"/>
</dbReference>
<evidence type="ECO:0000259" key="13">
    <source>
        <dbReference type="Pfam" id="PF07715"/>
    </source>
</evidence>
<feature type="signal peptide" evidence="12">
    <location>
        <begin position="1"/>
        <end position="26"/>
    </location>
</feature>
<organism evidence="14 15">
    <name type="scientific">Caulobacter rhizosphaerae</name>
    <dbReference type="NCBI Taxonomy" id="2010972"/>
    <lineage>
        <taxon>Bacteria</taxon>
        <taxon>Pseudomonadati</taxon>
        <taxon>Pseudomonadota</taxon>
        <taxon>Alphaproteobacteria</taxon>
        <taxon>Caulobacterales</taxon>
        <taxon>Caulobacteraceae</taxon>
        <taxon>Caulobacter</taxon>
    </lineage>
</organism>
<evidence type="ECO:0000256" key="2">
    <source>
        <dbReference type="ARBA" id="ARBA00022448"/>
    </source>
</evidence>
<gene>
    <name evidence="14" type="ORF">J2800_000553</name>
</gene>
<evidence type="ECO:0000256" key="12">
    <source>
        <dbReference type="SAM" id="SignalP"/>
    </source>
</evidence>
<evidence type="ECO:0000256" key="7">
    <source>
        <dbReference type="ARBA" id="ARBA00023065"/>
    </source>
</evidence>
<dbReference type="InterPro" id="IPR006311">
    <property type="entry name" value="TAT_signal"/>
</dbReference>
<name>A0ABU1MUF8_9CAUL</name>
<dbReference type="Gene3D" id="2.40.170.20">
    <property type="entry name" value="TonB-dependent receptor, beta-barrel domain"/>
    <property type="match status" value="1"/>
</dbReference>
<dbReference type="PANTHER" id="PTHR32552:SF81">
    <property type="entry name" value="TONB-DEPENDENT OUTER MEMBRANE RECEPTOR"/>
    <property type="match status" value="1"/>
</dbReference>
<evidence type="ECO:0000256" key="5">
    <source>
        <dbReference type="ARBA" id="ARBA00022692"/>
    </source>
</evidence>
<comment type="caution">
    <text evidence="14">The sequence shown here is derived from an EMBL/GenBank/DDBJ whole genome shotgun (WGS) entry which is preliminary data.</text>
</comment>
<dbReference type="PROSITE" id="PS51318">
    <property type="entry name" value="TAT"/>
    <property type="match status" value="1"/>
</dbReference>
<proteinExistence type="inferred from homology"/>
<dbReference type="InterPro" id="IPR012910">
    <property type="entry name" value="Plug_dom"/>
</dbReference>
<evidence type="ECO:0000313" key="14">
    <source>
        <dbReference type="EMBL" id="MDR6529829.1"/>
    </source>
</evidence>
<dbReference type="PANTHER" id="PTHR32552">
    <property type="entry name" value="FERRICHROME IRON RECEPTOR-RELATED"/>
    <property type="match status" value="1"/>
</dbReference>
<evidence type="ECO:0000313" key="15">
    <source>
        <dbReference type="Proteomes" id="UP001262754"/>
    </source>
</evidence>
<keyword evidence="12" id="KW-0732">Signal</keyword>
<dbReference type="InterPro" id="IPR036942">
    <property type="entry name" value="Beta-barrel_TonB_sf"/>
</dbReference>
<dbReference type="PROSITE" id="PS52016">
    <property type="entry name" value="TONB_DEPENDENT_REC_3"/>
    <property type="match status" value="1"/>
</dbReference>
<evidence type="ECO:0000256" key="1">
    <source>
        <dbReference type="ARBA" id="ARBA00004571"/>
    </source>
</evidence>
<dbReference type="SUPFAM" id="SSF56935">
    <property type="entry name" value="Porins"/>
    <property type="match status" value="1"/>
</dbReference>
<evidence type="ECO:0000256" key="6">
    <source>
        <dbReference type="ARBA" id="ARBA00023004"/>
    </source>
</evidence>
<dbReference type="EMBL" id="JAVDRL010000002">
    <property type="protein sequence ID" value="MDR6529829.1"/>
    <property type="molecule type" value="Genomic_DNA"/>
</dbReference>